<comment type="caution">
    <text evidence="1">The sequence shown here is derived from an EMBL/GenBank/DDBJ whole genome shotgun (WGS) entry which is preliminary data.</text>
</comment>
<dbReference type="RefSeq" id="WP_249971928.1">
    <property type="nucleotide sequence ID" value="NZ_JAMFLZ010000001.1"/>
</dbReference>
<dbReference type="EMBL" id="JAMFLZ010000001">
    <property type="protein sequence ID" value="MCL6293896.1"/>
    <property type="molecule type" value="Genomic_DNA"/>
</dbReference>
<gene>
    <name evidence="1" type="ORF">M3P09_02755</name>
</gene>
<dbReference type="Proteomes" id="UP001165381">
    <property type="component" value="Unassembled WGS sequence"/>
</dbReference>
<reference evidence="1" key="1">
    <citation type="submission" date="2022-05" db="EMBL/GenBank/DDBJ databases">
        <authorList>
            <person name="Park J.-S."/>
        </authorList>
    </citation>
    <scope>NUCLEOTIDE SEQUENCE</scope>
    <source>
        <strain evidence="1">2012CJ34-3</strain>
    </source>
</reference>
<accession>A0ABT0QA77</accession>
<sequence>MSDTKRISKKTQEQELIEDYENLIGSSEFSFVVPMEWSNEGDSIKRFSLYEDYTPVKTSGGTILNL</sequence>
<protein>
    <submittedName>
        <fullName evidence="1">Uncharacterized protein</fullName>
    </submittedName>
</protein>
<keyword evidence="2" id="KW-1185">Reference proteome</keyword>
<name>A0ABT0QA77_9FLAO</name>
<organism evidence="1 2">
    <name type="scientific">Jejuia spongiicola</name>
    <dbReference type="NCBI Taxonomy" id="2942207"/>
    <lineage>
        <taxon>Bacteria</taxon>
        <taxon>Pseudomonadati</taxon>
        <taxon>Bacteroidota</taxon>
        <taxon>Flavobacteriia</taxon>
        <taxon>Flavobacteriales</taxon>
        <taxon>Flavobacteriaceae</taxon>
        <taxon>Jejuia</taxon>
    </lineage>
</organism>
<evidence type="ECO:0000313" key="2">
    <source>
        <dbReference type="Proteomes" id="UP001165381"/>
    </source>
</evidence>
<proteinExistence type="predicted"/>
<evidence type="ECO:0000313" key="1">
    <source>
        <dbReference type="EMBL" id="MCL6293896.1"/>
    </source>
</evidence>